<protein>
    <submittedName>
        <fullName evidence="1">Uncharacterized protein</fullName>
    </submittedName>
</protein>
<gene>
    <name evidence="1" type="ORF">NPX13_g2080</name>
</gene>
<comment type="caution">
    <text evidence="1">The sequence shown here is derived from an EMBL/GenBank/DDBJ whole genome shotgun (WGS) entry which is preliminary data.</text>
</comment>
<reference evidence="1" key="1">
    <citation type="submission" date="2022-07" db="EMBL/GenBank/DDBJ databases">
        <title>Genome Sequence of Xylaria arbuscula.</title>
        <authorList>
            <person name="Buettner E."/>
        </authorList>
    </citation>
    <scope>NUCLEOTIDE SEQUENCE</scope>
    <source>
        <strain evidence="1">VT107</strain>
    </source>
</reference>
<proteinExistence type="predicted"/>
<name>A0A9W8NKV3_9PEZI</name>
<keyword evidence="2" id="KW-1185">Reference proteome</keyword>
<sequence length="79" mass="8990">MAVLRLRRLKFRLELPYFGNVPQSEKLTDPISYFALFLRLAGAKEKNGCQLRIAARVNYLGADVAEPTKPKGAIEMFYL</sequence>
<organism evidence="1 2">
    <name type="scientific">Xylaria arbuscula</name>
    <dbReference type="NCBI Taxonomy" id="114810"/>
    <lineage>
        <taxon>Eukaryota</taxon>
        <taxon>Fungi</taxon>
        <taxon>Dikarya</taxon>
        <taxon>Ascomycota</taxon>
        <taxon>Pezizomycotina</taxon>
        <taxon>Sordariomycetes</taxon>
        <taxon>Xylariomycetidae</taxon>
        <taxon>Xylariales</taxon>
        <taxon>Xylariaceae</taxon>
        <taxon>Xylaria</taxon>
    </lineage>
</organism>
<dbReference type="EMBL" id="JANPWZ010000208">
    <property type="protein sequence ID" value="KAJ3578479.1"/>
    <property type="molecule type" value="Genomic_DNA"/>
</dbReference>
<dbReference type="Proteomes" id="UP001148614">
    <property type="component" value="Unassembled WGS sequence"/>
</dbReference>
<evidence type="ECO:0000313" key="2">
    <source>
        <dbReference type="Proteomes" id="UP001148614"/>
    </source>
</evidence>
<accession>A0A9W8NKV3</accession>
<dbReference type="AlphaFoldDB" id="A0A9W8NKV3"/>
<evidence type="ECO:0000313" key="1">
    <source>
        <dbReference type="EMBL" id="KAJ3578479.1"/>
    </source>
</evidence>